<proteinExistence type="predicted"/>
<gene>
    <name evidence="1" type="ORF">EJ03DRAFT_337216</name>
</gene>
<dbReference type="OrthoDB" id="288942at2759"/>
<keyword evidence="2" id="KW-1185">Reference proteome</keyword>
<dbReference type="AlphaFoldDB" id="A0A6G1L5G3"/>
<accession>A0A6G1L5G3</accession>
<dbReference type="EMBL" id="ML995848">
    <property type="protein sequence ID" value="KAF2768085.1"/>
    <property type="molecule type" value="Genomic_DNA"/>
</dbReference>
<sequence>MSEANAASTKGHSRVEGRTKRVVVMETDEFEARGKFLDQEQSPLFGMLPRELRDMIWALALAPFEDAEHKFDPTEHYCRPGHTARLKTDYRLLLTCRRIWLEAHAMPMLQAEHSFYYYRAAPDACDPQWMLSLTEKNLQDFGHLHLYCQMYAVEQRLTTTPGAVRGMFLNTLPYPGDFQPRMLHVTLRHTDWYWWEHDAPLELQDDWVKALLNSPDLRSTETLVLEMETLDYKVDQLLPIVERVKSFVSDELETHVVDGKPIKTKFVLTDNASVYEWEGPTNIGKQDFSHYRGKDKLKYHVNTLVWKLKFPDMPGAFIPHLRRAPRIDPRSPSAPDDMAPRLQLAAQDGFRSLAHRHLRDSQRTRVVPGLAQAVEEDRRWDFESAMGKLEVIEWQAKWEREGTLLRFAE</sequence>
<dbReference type="Proteomes" id="UP000799436">
    <property type="component" value="Unassembled WGS sequence"/>
</dbReference>
<evidence type="ECO:0000313" key="1">
    <source>
        <dbReference type="EMBL" id="KAF2768085.1"/>
    </source>
</evidence>
<protein>
    <submittedName>
        <fullName evidence="1">Uncharacterized protein</fullName>
    </submittedName>
</protein>
<name>A0A6G1L5G3_9PEZI</name>
<evidence type="ECO:0000313" key="2">
    <source>
        <dbReference type="Proteomes" id="UP000799436"/>
    </source>
</evidence>
<organism evidence="1 2">
    <name type="scientific">Teratosphaeria nubilosa</name>
    <dbReference type="NCBI Taxonomy" id="161662"/>
    <lineage>
        <taxon>Eukaryota</taxon>
        <taxon>Fungi</taxon>
        <taxon>Dikarya</taxon>
        <taxon>Ascomycota</taxon>
        <taxon>Pezizomycotina</taxon>
        <taxon>Dothideomycetes</taxon>
        <taxon>Dothideomycetidae</taxon>
        <taxon>Mycosphaerellales</taxon>
        <taxon>Teratosphaeriaceae</taxon>
        <taxon>Teratosphaeria</taxon>
    </lineage>
</organism>
<reference evidence="1" key="1">
    <citation type="journal article" date="2020" name="Stud. Mycol.">
        <title>101 Dothideomycetes genomes: a test case for predicting lifestyles and emergence of pathogens.</title>
        <authorList>
            <person name="Haridas S."/>
            <person name="Albert R."/>
            <person name="Binder M."/>
            <person name="Bloem J."/>
            <person name="Labutti K."/>
            <person name="Salamov A."/>
            <person name="Andreopoulos B."/>
            <person name="Baker S."/>
            <person name="Barry K."/>
            <person name="Bills G."/>
            <person name="Bluhm B."/>
            <person name="Cannon C."/>
            <person name="Castanera R."/>
            <person name="Culley D."/>
            <person name="Daum C."/>
            <person name="Ezra D."/>
            <person name="Gonzalez J."/>
            <person name="Henrissat B."/>
            <person name="Kuo A."/>
            <person name="Liang C."/>
            <person name="Lipzen A."/>
            <person name="Lutzoni F."/>
            <person name="Magnuson J."/>
            <person name="Mondo S."/>
            <person name="Nolan M."/>
            <person name="Ohm R."/>
            <person name="Pangilinan J."/>
            <person name="Park H.-J."/>
            <person name="Ramirez L."/>
            <person name="Alfaro M."/>
            <person name="Sun H."/>
            <person name="Tritt A."/>
            <person name="Yoshinaga Y."/>
            <person name="Zwiers L.-H."/>
            <person name="Turgeon B."/>
            <person name="Goodwin S."/>
            <person name="Spatafora J."/>
            <person name="Crous P."/>
            <person name="Grigoriev I."/>
        </authorList>
    </citation>
    <scope>NUCLEOTIDE SEQUENCE</scope>
    <source>
        <strain evidence="1">CBS 116005</strain>
    </source>
</reference>